<dbReference type="STRING" id="1203610.HMPREF1536_03499"/>
<keyword evidence="2" id="KW-1185">Reference proteome</keyword>
<reference evidence="1 2" key="1">
    <citation type="submission" date="2013-04" db="EMBL/GenBank/DDBJ databases">
        <title>The Genome Sequence of Parabacteroides gordonii DSM 23371.</title>
        <authorList>
            <consortium name="The Broad Institute Genomics Platform"/>
            <person name="Earl A."/>
            <person name="Ward D."/>
            <person name="Feldgarden M."/>
            <person name="Gevers D."/>
            <person name="Martens E."/>
            <person name="Sakamoto M."/>
            <person name="Benno Y."/>
            <person name="Suzuki N."/>
            <person name="Matsunaga N."/>
            <person name="Koshihara K."/>
            <person name="Seki M."/>
            <person name="Komiya H."/>
            <person name="Walker B."/>
            <person name="Young S."/>
            <person name="Zeng Q."/>
            <person name="Gargeya S."/>
            <person name="Fitzgerald M."/>
            <person name="Haas B."/>
            <person name="Abouelleil A."/>
            <person name="Allen A.W."/>
            <person name="Alvarado L."/>
            <person name="Arachchi H.M."/>
            <person name="Berlin A.M."/>
            <person name="Chapman S.B."/>
            <person name="Gainer-Dewar J."/>
            <person name="Goldberg J."/>
            <person name="Griggs A."/>
            <person name="Gujja S."/>
            <person name="Hansen M."/>
            <person name="Howarth C."/>
            <person name="Imamovic A."/>
            <person name="Ireland A."/>
            <person name="Larimer J."/>
            <person name="McCowan C."/>
            <person name="Murphy C."/>
            <person name="Pearson M."/>
            <person name="Poon T.W."/>
            <person name="Priest M."/>
            <person name="Roberts A."/>
            <person name="Saif S."/>
            <person name="Shea T."/>
            <person name="Sisk P."/>
            <person name="Sykes S."/>
            <person name="Wortman J."/>
            <person name="Nusbaum C."/>
            <person name="Birren B."/>
        </authorList>
    </citation>
    <scope>NUCLEOTIDE SEQUENCE [LARGE SCALE GENOMIC DNA]</scope>
    <source>
        <strain evidence="1 2">MS-1</strain>
    </source>
</reference>
<sequence>MCQKVITDVDDAENFELLYHNQDSLRFLKWVLTHLY</sequence>
<proteinExistence type="predicted"/>
<gene>
    <name evidence="1" type="ORF">HMPREF1536_03499</name>
</gene>
<name>A0A0F5J847_9BACT</name>
<evidence type="ECO:0000313" key="1">
    <source>
        <dbReference type="EMBL" id="KKB53918.1"/>
    </source>
</evidence>
<dbReference type="Proteomes" id="UP000033035">
    <property type="component" value="Unassembled WGS sequence"/>
</dbReference>
<comment type="caution">
    <text evidence="1">The sequence shown here is derived from an EMBL/GenBank/DDBJ whole genome shotgun (WGS) entry which is preliminary data.</text>
</comment>
<protein>
    <submittedName>
        <fullName evidence="1">Uncharacterized protein</fullName>
    </submittedName>
</protein>
<dbReference type="HOGENOM" id="CLU_3357512_0_0_10"/>
<dbReference type="PATRIC" id="fig|1203610.3.peg.3565"/>
<accession>A0A0F5J847</accession>
<evidence type="ECO:0000313" key="2">
    <source>
        <dbReference type="Proteomes" id="UP000033035"/>
    </source>
</evidence>
<dbReference type="EMBL" id="AQHW01000017">
    <property type="protein sequence ID" value="KKB53918.1"/>
    <property type="molecule type" value="Genomic_DNA"/>
</dbReference>
<organism evidence="1 2">
    <name type="scientific">Parabacteroides gordonii MS-1 = DSM 23371</name>
    <dbReference type="NCBI Taxonomy" id="1203610"/>
    <lineage>
        <taxon>Bacteria</taxon>
        <taxon>Pseudomonadati</taxon>
        <taxon>Bacteroidota</taxon>
        <taxon>Bacteroidia</taxon>
        <taxon>Bacteroidales</taxon>
        <taxon>Tannerellaceae</taxon>
        <taxon>Parabacteroides</taxon>
    </lineage>
</organism>
<dbReference type="AlphaFoldDB" id="A0A0F5J847"/>